<dbReference type="PANTHER" id="PTHR23017:SF3">
    <property type="entry name" value="G-PROTEIN COUPLED RECEPTORS FAMILY 1 PROFILE DOMAIN-CONTAINING PROTEIN"/>
    <property type="match status" value="1"/>
</dbReference>
<dbReference type="InterPro" id="IPR019430">
    <property type="entry name" value="7TM_GPCR_serpentine_rcpt_Srx"/>
</dbReference>
<keyword evidence="3 5" id="KW-1133">Transmembrane helix</keyword>
<evidence type="ECO:0000313" key="8">
    <source>
        <dbReference type="WBParaSite" id="L893_g11444.t1"/>
    </source>
</evidence>
<evidence type="ECO:0000256" key="2">
    <source>
        <dbReference type="ARBA" id="ARBA00022692"/>
    </source>
</evidence>
<evidence type="ECO:0000256" key="4">
    <source>
        <dbReference type="ARBA" id="ARBA00023136"/>
    </source>
</evidence>
<dbReference type="Gene3D" id="1.20.1070.10">
    <property type="entry name" value="Rhodopsin 7-helix transmembrane proteins"/>
    <property type="match status" value="1"/>
</dbReference>
<comment type="subcellular location">
    <subcellularLocation>
        <location evidence="1">Membrane</location>
    </subcellularLocation>
</comment>
<dbReference type="PANTHER" id="PTHR23017">
    <property type="entry name" value="SERPENTINE RECEPTOR, CLASS X"/>
    <property type="match status" value="1"/>
</dbReference>
<feature type="transmembrane region" description="Helical" evidence="5">
    <location>
        <begin position="172"/>
        <end position="190"/>
    </location>
</feature>
<dbReference type="PROSITE" id="PS50262">
    <property type="entry name" value="G_PROTEIN_RECEP_F1_2"/>
    <property type="match status" value="1"/>
</dbReference>
<feature type="transmembrane region" description="Helical" evidence="5">
    <location>
        <begin position="39"/>
        <end position="64"/>
    </location>
</feature>
<feature type="transmembrane region" description="Helical" evidence="5">
    <location>
        <begin position="196"/>
        <end position="221"/>
    </location>
</feature>
<name>A0A1I7Y0B9_9BILA</name>
<dbReference type="InterPro" id="IPR017452">
    <property type="entry name" value="GPCR_Rhodpsn_7TM"/>
</dbReference>
<dbReference type="CDD" id="cd00637">
    <property type="entry name" value="7tm_classA_rhodopsin-like"/>
    <property type="match status" value="1"/>
</dbReference>
<evidence type="ECO:0000256" key="1">
    <source>
        <dbReference type="ARBA" id="ARBA00004370"/>
    </source>
</evidence>
<protein>
    <submittedName>
        <fullName evidence="8">G_PROTEIN_RECEP_F1_2 domain-containing protein</fullName>
    </submittedName>
</protein>
<evidence type="ECO:0000259" key="6">
    <source>
        <dbReference type="PROSITE" id="PS50262"/>
    </source>
</evidence>
<dbReference type="WBParaSite" id="L893_g11444.t1">
    <property type="protein sequence ID" value="L893_g11444.t1"/>
    <property type="gene ID" value="L893_g11444"/>
</dbReference>
<dbReference type="AlphaFoldDB" id="A0A1I7Y0B9"/>
<keyword evidence="4 5" id="KW-0472">Membrane</keyword>
<accession>A0A1I7Y0B9</accession>
<feature type="transmembrane region" description="Helical" evidence="5">
    <location>
        <begin position="133"/>
        <end position="152"/>
    </location>
</feature>
<evidence type="ECO:0000256" key="3">
    <source>
        <dbReference type="ARBA" id="ARBA00022989"/>
    </source>
</evidence>
<dbReference type="Proteomes" id="UP000095287">
    <property type="component" value="Unplaced"/>
</dbReference>
<dbReference type="GO" id="GO:0016020">
    <property type="term" value="C:membrane"/>
    <property type="evidence" value="ECO:0007669"/>
    <property type="project" value="UniProtKB-SubCell"/>
</dbReference>
<proteinExistence type="predicted"/>
<keyword evidence="2 5" id="KW-0812">Transmembrane</keyword>
<evidence type="ECO:0000313" key="7">
    <source>
        <dbReference type="Proteomes" id="UP000095287"/>
    </source>
</evidence>
<keyword evidence="7" id="KW-1185">Reference proteome</keyword>
<dbReference type="SUPFAM" id="SSF81321">
    <property type="entry name" value="Family A G protein-coupled receptor-like"/>
    <property type="match status" value="1"/>
</dbReference>
<feature type="transmembrane region" description="Helical" evidence="5">
    <location>
        <begin position="7"/>
        <end position="27"/>
    </location>
</feature>
<sequence>MLCFSQTISNIGNCTAFIFMAGVMTLVEPEWHYTYSGRRLGQILIFFWETSIFAHLFIAANRAIAVNFPTRYRQIFGDKTNTRILVTILWIIATLQASPYTFPVCSQQFDPVSFTLAYAEGWCGELTEKYGDLTVSIIIVSCISFLDITTFLRLHQMRKTQTNNGNRAREACVQSVLLMFCECSFFYLSYMSDNPWYAFASTTFIWVFTHAVDGVVVICFSGEIRRYIFRRNKTTTVQPSAMYTVTMARKHAGSRTSECKTSSVC</sequence>
<reference evidence="8" key="1">
    <citation type="submission" date="2016-11" db="UniProtKB">
        <authorList>
            <consortium name="WormBaseParasite"/>
        </authorList>
    </citation>
    <scope>IDENTIFICATION</scope>
</reference>
<organism evidence="7 8">
    <name type="scientific">Steinernema glaseri</name>
    <dbReference type="NCBI Taxonomy" id="37863"/>
    <lineage>
        <taxon>Eukaryota</taxon>
        <taxon>Metazoa</taxon>
        <taxon>Ecdysozoa</taxon>
        <taxon>Nematoda</taxon>
        <taxon>Chromadorea</taxon>
        <taxon>Rhabditida</taxon>
        <taxon>Tylenchina</taxon>
        <taxon>Panagrolaimomorpha</taxon>
        <taxon>Strongyloidoidea</taxon>
        <taxon>Steinernematidae</taxon>
        <taxon>Steinernema</taxon>
    </lineage>
</organism>
<feature type="domain" description="G-protein coupled receptors family 1 profile" evidence="6">
    <location>
        <begin position="1"/>
        <end position="102"/>
    </location>
</feature>
<evidence type="ECO:0000256" key="5">
    <source>
        <dbReference type="SAM" id="Phobius"/>
    </source>
</evidence>
<feature type="transmembrane region" description="Helical" evidence="5">
    <location>
        <begin position="84"/>
        <end position="102"/>
    </location>
</feature>
<dbReference type="Pfam" id="PF10328">
    <property type="entry name" value="7TM_GPCR_Srx"/>
    <property type="match status" value="1"/>
</dbReference>